<dbReference type="AlphaFoldDB" id="A0A921FD76"/>
<gene>
    <name evidence="1" type="ORF">K8U81_01025</name>
</gene>
<evidence type="ECO:0000313" key="2">
    <source>
        <dbReference type="Proteomes" id="UP000718012"/>
    </source>
</evidence>
<organism evidence="1 2">
    <name type="scientific">Phocaeicola coprocola</name>
    <dbReference type="NCBI Taxonomy" id="310298"/>
    <lineage>
        <taxon>Bacteria</taxon>
        <taxon>Pseudomonadati</taxon>
        <taxon>Bacteroidota</taxon>
        <taxon>Bacteroidia</taxon>
        <taxon>Bacteroidales</taxon>
        <taxon>Bacteroidaceae</taxon>
        <taxon>Phocaeicola</taxon>
    </lineage>
</organism>
<proteinExistence type="predicted"/>
<reference evidence="1" key="2">
    <citation type="submission" date="2021-09" db="EMBL/GenBank/DDBJ databases">
        <authorList>
            <person name="Gilroy R."/>
        </authorList>
    </citation>
    <scope>NUCLEOTIDE SEQUENCE</scope>
    <source>
        <strain evidence="1">CHK165-8395</strain>
    </source>
</reference>
<dbReference type="Proteomes" id="UP000718012">
    <property type="component" value="Unassembled WGS sequence"/>
</dbReference>
<evidence type="ECO:0000313" key="1">
    <source>
        <dbReference type="EMBL" id="HJF06764.1"/>
    </source>
</evidence>
<accession>A0A921FD76</accession>
<comment type="caution">
    <text evidence="1">The sequence shown here is derived from an EMBL/GenBank/DDBJ whole genome shotgun (WGS) entry which is preliminary data.</text>
</comment>
<dbReference type="PROSITE" id="PS51257">
    <property type="entry name" value="PROKAR_LIPOPROTEIN"/>
    <property type="match status" value="1"/>
</dbReference>
<dbReference type="EMBL" id="DYXD01000021">
    <property type="protein sequence ID" value="HJF06764.1"/>
    <property type="molecule type" value="Genomic_DNA"/>
</dbReference>
<sequence length="61" mass="6742">MKKYIVMAILSAGVLSSCGEYNKVLKSTDNEYKYEAAKSYFAKGQNSKAATLLEDLALIMK</sequence>
<protein>
    <submittedName>
        <fullName evidence="1">Outer membrane protein assembly factor BamD</fullName>
    </submittedName>
</protein>
<feature type="non-terminal residue" evidence="1">
    <location>
        <position position="61"/>
    </location>
</feature>
<reference evidence="1" key="1">
    <citation type="journal article" date="2021" name="PeerJ">
        <title>Extensive microbial diversity within the chicken gut microbiome revealed by metagenomics and culture.</title>
        <authorList>
            <person name="Gilroy R."/>
            <person name="Ravi A."/>
            <person name="Getino M."/>
            <person name="Pursley I."/>
            <person name="Horton D.L."/>
            <person name="Alikhan N.F."/>
            <person name="Baker D."/>
            <person name="Gharbi K."/>
            <person name="Hall N."/>
            <person name="Watson M."/>
            <person name="Adriaenssens E.M."/>
            <person name="Foster-Nyarko E."/>
            <person name="Jarju S."/>
            <person name="Secka A."/>
            <person name="Antonio M."/>
            <person name="Oren A."/>
            <person name="Chaudhuri R.R."/>
            <person name="La Ragione R."/>
            <person name="Hildebrand F."/>
            <person name="Pallen M.J."/>
        </authorList>
    </citation>
    <scope>NUCLEOTIDE SEQUENCE</scope>
    <source>
        <strain evidence="1">CHK165-8395</strain>
    </source>
</reference>
<name>A0A921FD76_9BACT</name>